<reference evidence="6" key="1">
    <citation type="submission" date="2020-11" db="EMBL/GenBank/DDBJ databases">
        <authorList>
            <person name="Tran Van P."/>
        </authorList>
    </citation>
    <scope>NUCLEOTIDE SEQUENCE</scope>
</reference>
<dbReference type="PRINTS" id="PR00722">
    <property type="entry name" value="CHYMOTRYPSIN"/>
</dbReference>
<sequence length="224" mass="24595">MNAVECGRRPLAEMPLGQERNSKIIGGEKTTPGEFPFLVSLKYGGVRHFCGGSLISAQWILTAAHCVSGPAAEFLSVVLGEYDMQNDTEGESIIKIEKVFRHEEFQFSTLNNDIALVRLRKPVNYTDRIQPVCVIEDDEVTYLIGRLESSPDGDELRKVGDSGGPLFAPGPDGRVIQQGIVSSGIGCGRRGKPGVYTKLTAHLHWIVKTIRTYEQSLITEQPPP</sequence>
<keyword evidence="3" id="KW-0720">Serine protease</keyword>
<dbReference type="InterPro" id="IPR001314">
    <property type="entry name" value="Peptidase_S1A"/>
</dbReference>
<accession>A0A7R9GEP5</accession>
<dbReference type="PANTHER" id="PTHR24252">
    <property type="entry name" value="ACROSIN-RELATED"/>
    <property type="match status" value="1"/>
</dbReference>
<dbReference type="InterPro" id="IPR001254">
    <property type="entry name" value="Trypsin_dom"/>
</dbReference>
<dbReference type="InterPro" id="IPR018114">
    <property type="entry name" value="TRYPSIN_HIS"/>
</dbReference>
<dbReference type="EMBL" id="CAJPEX010001199">
    <property type="protein sequence ID" value="CAG0918487.1"/>
    <property type="molecule type" value="Genomic_DNA"/>
</dbReference>
<dbReference type="InterPro" id="IPR009003">
    <property type="entry name" value="Peptidase_S1_PA"/>
</dbReference>
<dbReference type="OrthoDB" id="10059102at2759"/>
<dbReference type="Proteomes" id="UP000678499">
    <property type="component" value="Unassembled WGS sequence"/>
</dbReference>
<dbReference type="InterPro" id="IPR043504">
    <property type="entry name" value="Peptidase_S1_PA_chymotrypsin"/>
</dbReference>
<keyword evidence="1" id="KW-0645">Protease</keyword>
<dbReference type="CDD" id="cd00190">
    <property type="entry name" value="Tryp_SPc"/>
    <property type="match status" value="1"/>
</dbReference>
<evidence type="ECO:0000313" key="6">
    <source>
        <dbReference type="EMBL" id="CAD7278335.1"/>
    </source>
</evidence>
<evidence type="ECO:0000259" key="5">
    <source>
        <dbReference type="PROSITE" id="PS50240"/>
    </source>
</evidence>
<dbReference type="EMBL" id="OA883236">
    <property type="protein sequence ID" value="CAD7278335.1"/>
    <property type="molecule type" value="Genomic_DNA"/>
</dbReference>
<dbReference type="Gene3D" id="2.40.10.10">
    <property type="entry name" value="Trypsin-like serine proteases"/>
    <property type="match status" value="2"/>
</dbReference>
<evidence type="ECO:0000256" key="1">
    <source>
        <dbReference type="ARBA" id="ARBA00022670"/>
    </source>
</evidence>
<evidence type="ECO:0000313" key="7">
    <source>
        <dbReference type="Proteomes" id="UP000678499"/>
    </source>
</evidence>
<dbReference type="PANTHER" id="PTHR24252:SF7">
    <property type="entry name" value="HYALIN"/>
    <property type="match status" value="1"/>
</dbReference>
<dbReference type="Pfam" id="PF00089">
    <property type="entry name" value="Trypsin"/>
    <property type="match status" value="2"/>
</dbReference>
<organism evidence="6">
    <name type="scientific">Notodromas monacha</name>
    <dbReference type="NCBI Taxonomy" id="399045"/>
    <lineage>
        <taxon>Eukaryota</taxon>
        <taxon>Metazoa</taxon>
        <taxon>Ecdysozoa</taxon>
        <taxon>Arthropoda</taxon>
        <taxon>Crustacea</taxon>
        <taxon>Oligostraca</taxon>
        <taxon>Ostracoda</taxon>
        <taxon>Podocopa</taxon>
        <taxon>Podocopida</taxon>
        <taxon>Cypridocopina</taxon>
        <taxon>Cypridoidea</taxon>
        <taxon>Cyprididae</taxon>
        <taxon>Notodromas</taxon>
    </lineage>
</organism>
<dbReference type="GO" id="GO:0006508">
    <property type="term" value="P:proteolysis"/>
    <property type="evidence" value="ECO:0007669"/>
    <property type="project" value="UniProtKB-KW"/>
</dbReference>
<feature type="domain" description="Peptidase S1" evidence="5">
    <location>
        <begin position="24"/>
        <end position="211"/>
    </location>
</feature>
<dbReference type="PROSITE" id="PS00134">
    <property type="entry name" value="TRYPSIN_HIS"/>
    <property type="match status" value="1"/>
</dbReference>
<dbReference type="AlphaFoldDB" id="A0A7R9GEP5"/>
<evidence type="ECO:0000256" key="4">
    <source>
        <dbReference type="ARBA" id="ARBA00023157"/>
    </source>
</evidence>
<keyword evidence="4" id="KW-1015">Disulfide bond</keyword>
<dbReference type="SMART" id="SM00020">
    <property type="entry name" value="Tryp_SPc"/>
    <property type="match status" value="1"/>
</dbReference>
<keyword evidence="2" id="KW-0378">Hydrolase</keyword>
<dbReference type="FunFam" id="2.40.10.10:FF:000073">
    <property type="entry name" value="Trypsin alpha"/>
    <property type="match status" value="1"/>
</dbReference>
<dbReference type="GO" id="GO:0004252">
    <property type="term" value="F:serine-type endopeptidase activity"/>
    <property type="evidence" value="ECO:0007669"/>
    <property type="project" value="InterPro"/>
</dbReference>
<dbReference type="SUPFAM" id="SSF50494">
    <property type="entry name" value="Trypsin-like serine proteases"/>
    <property type="match status" value="1"/>
</dbReference>
<proteinExistence type="predicted"/>
<evidence type="ECO:0000256" key="2">
    <source>
        <dbReference type="ARBA" id="ARBA00022801"/>
    </source>
</evidence>
<name>A0A7R9GEP5_9CRUS</name>
<protein>
    <recommendedName>
        <fullName evidence="5">Peptidase S1 domain-containing protein</fullName>
    </recommendedName>
</protein>
<keyword evidence="7" id="KW-1185">Reference proteome</keyword>
<dbReference type="PROSITE" id="PS50240">
    <property type="entry name" value="TRYPSIN_DOM"/>
    <property type="match status" value="1"/>
</dbReference>
<evidence type="ECO:0000256" key="3">
    <source>
        <dbReference type="ARBA" id="ARBA00022825"/>
    </source>
</evidence>
<gene>
    <name evidence="6" type="ORF">NMOB1V02_LOCUS6043</name>
</gene>